<gene>
    <name evidence="1" type="ORF">A3B74_01140</name>
</gene>
<proteinExistence type="predicted"/>
<dbReference type="EMBL" id="MHKB01000009">
    <property type="protein sequence ID" value="OGY79427.1"/>
    <property type="molecule type" value="Genomic_DNA"/>
</dbReference>
<reference evidence="1 2" key="1">
    <citation type="journal article" date="2016" name="Nat. Commun.">
        <title>Thousands of microbial genomes shed light on interconnected biogeochemical processes in an aquifer system.</title>
        <authorList>
            <person name="Anantharaman K."/>
            <person name="Brown C.T."/>
            <person name="Hug L.A."/>
            <person name="Sharon I."/>
            <person name="Castelle C.J."/>
            <person name="Probst A.J."/>
            <person name="Thomas B.C."/>
            <person name="Singh A."/>
            <person name="Wilkins M.J."/>
            <person name="Karaoz U."/>
            <person name="Brodie E.L."/>
            <person name="Williams K.H."/>
            <person name="Hubbard S.S."/>
            <person name="Banfield J.F."/>
        </authorList>
    </citation>
    <scope>NUCLEOTIDE SEQUENCE [LARGE SCALE GENOMIC DNA]</scope>
</reference>
<evidence type="ECO:0000313" key="2">
    <source>
        <dbReference type="Proteomes" id="UP000177165"/>
    </source>
</evidence>
<evidence type="ECO:0000313" key="1">
    <source>
        <dbReference type="EMBL" id="OGY79427.1"/>
    </source>
</evidence>
<name>A0A1G2ATW8_9BACT</name>
<comment type="caution">
    <text evidence="1">The sequence shown here is derived from an EMBL/GenBank/DDBJ whole genome shotgun (WGS) entry which is preliminary data.</text>
</comment>
<accession>A0A1G2ATW8</accession>
<sequence length="316" mass="36804">MPTTALWKNVRLRTVIIVMLVIGMMSVTSNCDCSCENEEGVQERIALQKKLVIKELQHDWHIESTVPPVETGDMPELPAIPPYDWPVEKARERNPENTKALIDRIVFLTSHYPDKNMANEIIKLIHNESMMIEFRTEGQFVRFSTRPLPSVQATKKPQDWHLYPLYPTLILNEFLLAKLQSNREVIGGILKFSREIEMYFQWHAATENQKKIFADIELADPLTRKDCEYIWYIQHYTSFQQCFYAHQWGMPDLFESGFCRHAASAPALNQALLFRFVEVANEHPCLFTWAQIVFHPHPEAFLPDFDPSPSLLKTNK</sequence>
<protein>
    <submittedName>
        <fullName evidence="1">Uncharacterized protein</fullName>
    </submittedName>
</protein>
<dbReference type="Proteomes" id="UP000177165">
    <property type="component" value="Unassembled WGS sequence"/>
</dbReference>
<dbReference type="AlphaFoldDB" id="A0A1G2ATW8"/>
<organism evidence="1 2">
    <name type="scientific">Candidatus Kerfeldbacteria bacterium RIFCSPHIGHO2_02_FULL_42_14</name>
    <dbReference type="NCBI Taxonomy" id="1798540"/>
    <lineage>
        <taxon>Bacteria</taxon>
        <taxon>Candidatus Kerfeldiibacteriota</taxon>
    </lineage>
</organism>